<dbReference type="InterPro" id="IPR036163">
    <property type="entry name" value="HMA_dom_sf"/>
</dbReference>
<dbReference type="InterPro" id="IPR006121">
    <property type="entry name" value="HMA_dom"/>
</dbReference>
<dbReference type="Pfam" id="PF00403">
    <property type="entry name" value="HMA"/>
    <property type="match status" value="1"/>
</dbReference>
<dbReference type="AlphaFoldDB" id="A0A1H8WY94"/>
<organism evidence="2 3">
    <name type="scientific">Halogranum amylolyticum</name>
    <dbReference type="NCBI Taxonomy" id="660520"/>
    <lineage>
        <taxon>Archaea</taxon>
        <taxon>Methanobacteriati</taxon>
        <taxon>Methanobacteriota</taxon>
        <taxon>Stenosarchaea group</taxon>
        <taxon>Halobacteria</taxon>
        <taxon>Halobacteriales</taxon>
        <taxon>Haloferacaceae</taxon>
    </lineage>
</organism>
<proteinExistence type="predicted"/>
<evidence type="ECO:0000313" key="2">
    <source>
        <dbReference type="EMBL" id="SEP32690.1"/>
    </source>
</evidence>
<dbReference type="Proteomes" id="UP000199126">
    <property type="component" value="Unassembled WGS sequence"/>
</dbReference>
<dbReference type="PROSITE" id="PS50846">
    <property type="entry name" value="HMA_2"/>
    <property type="match status" value="1"/>
</dbReference>
<reference evidence="3" key="1">
    <citation type="submission" date="2016-10" db="EMBL/GenBank/DDBJ databases">
        <authorList>
            <person name="Varghese N."/>
            <person name="Submissions S."/>
        </authorList>
    </citation>
    <scope>NUCLEOTIDE SEQUENCE [LARGE SCALE GENOMIC DNA]</scope>
    <source>
        <strain evidence="3">CGMCC 1.10121</strain>
    </source>
</reference>
<gene>
    <name evidence="2" type="ORF">SAMN04487948_1572</name>
</gene>
<protein>
    <submittedName>
        <fullName evidence="2">Copper chaperone CopZ</fullName>
    </submittedName>
</protein>
<evidence type="ECO:0000259" key="1">
    <source>
        <dbReference type="PROSITE" id="PS50846"/>
    </source>
</evidence>
<feature type="domain" description="HMA" evidence="1">
    <location>
        <begin position="5"/>
        <end position="68"/>
    </location>
</feature>
<dbReference type="GO" id="GO:0046872">
    <property type="term" value="F:metal ion binding"/>
    <property type="evidence" value="ECO:0007669"/>
    <property type="project" value="InterPro"/>
</dbReference>
<accession>A0A1H8WY94</accession>
<evidence type="ECO:0000313" key="3">
    <source>
        <dbReference type="Proteomes" id="UP000199126"/>
    </source>
</evidence>
<name>A0A1H8WY94_9EURY</name>
<dbReference type="EMBL" id="FODV01000057">
    <property type="protein sequence ID" value="SEP32690.1"/>
    <property type="molecule type" value="Genomic_DNA"/>
</dbReference>
<keyword evidence="3" id="KW-1185">Reference proteome</keyword>
<dbReference type="Gene3D" id="3.30.70.100">
    <property type="match status" value="1"/>
</dbReference>
<dbReference type="CDD" id="cd00371">
    <property type="entry name" value="HMA"/>
    <property type="match status" value="1"/>
</dbReference>
<dbReference type="SUPFAM" id="SSF55008">
    <property type="entry name" value="HMA, heavy metal-associated domain"/>
    <property type="match status" value="1"/>
</dbReference>
<sequence length="69" mass="7420">MYSHMSTIITVEGMTCGHCEQTVEEALQGVSNVTDVTAHREAEQARVNRDADVMVLVQAVEGAGYTAHA</sequence>